<dbReference type="AlphaFoldDB" id="A0A2P2JT87"/>
<evidence type="ECO:0000313" key="1">
    <source>
        <dbReference type="EMBL" id="MBW96640.1"/>
    </source>
</evidence>
<sequence length="35" mass="3976">MCAQACRYVGMCKRPKVCKPKLNYCRAVFSKALHA</sequence>
<proteinExistence type="predicted"/>
<protein>
    <submittedName>
        <fullName evidence="1">Uncharacterized protein</fullName>
    </submittedName>
</protein>
<name>A0A2P2JT87_RHIMU</name>
<organism evidence="1">
    <name type="scientific">Rhizophora mucronata</name>
    <name type="common">Asiatic mangrove</name>
    <dbReference type="NCBI Taxonomy" id="61149"/>
    <lineage>
        <taxon>Eukaryota</taxon>
        <taxon>Viridiplantae</taxon>
        <taxon>Streptophyta</taxon>
        <taxon>Embryophyta</taxon>
        <taxon>Tracheophyta</taxon>
        <taxon>Spermatophyta</taxon>
        <taxon>Magnoliopsida</taxon>
        <taxon>eudicotyledons</taxon>
        <taxon>Gunneridae</taxon>
        <taxon>Pentapetalae</taxon>
        <taxon>rosids</taxon>
        <taxon>fabids</taxon>
        <taxon>Malpighiales</taxon>
        <taxon>Rhizophoraceae</taxon>
        <taxon>Rhizophora</taxon>
    </lineage>
</organism>
<accession>A0A2P2JT87</accession>
<dbReference type="EMBL" id="GGEC01016157">
    <property type="protein sequence ID" value="MBW96640.1"/>
    <property type="molecule type" value="Transcribed_RNA"/>
</dbReference>
<reference evidence="1" key="1">
    <citation type="submission" date="2018-02" db="EMBL/GenBank/DDBJ databases">
        <title>Rhizophora mucronata_Transcriptome.</title>
        <authorList>
            <person name="Meera S.P."/>
            <person name="Sreeshan A."/>
            <person name="Augustine A."/>
        </authorList>
    </citation>
    <scope>NUCLEOTIDE SEQUENCE</scope>
    <source>
        <tissue evidence="1">Leaf</tissue>
    </source>
</reference>